<accession>A0ABS3JB87</accession>
<evidence type="ECO:0000313" key="1">
    <source>
        <dbReference type="EMBL" id="MBO0947255.1"/>
    </source>
</evidence>
<dbReference type="RefSeq" id="WP_207327172.1">
    <property type="nucleotide sequence ID" value="NZ_JAFMYW010000001.1"/>
</dbReference>
<sequence>MRQTQNYGPNRAESTPIVSTAESADTIYLPLLVFQTETVSGEPIPSEVQLAHASLVHFRDFLAGDNTGHPTTKANLDTLNELIRNVQSLCFAKLSELSILVTELNERRP</sequence>
<reference evidence="1 2" key="1">
    <citation type="submission" date="2021-03" db="EMBL/GenBank/DDBJ databases">
        <title>Fibrella sp. HMF5405 genome sequencing and assembly.</title>
        <authorList>
            <person name="Kang H."/>
            <person name="Kim H."/>
            <person name="Bae S."/>
            <person name="Joh K."/>
        </authorList>
    </citation>
    <scope>NUCLEOTIDE SEQUENCE [LARGE SCALE GENOMIC DNA]</scope>
    <source>
        <strain evidence="1 2">HMF5405</strain>
    </source>
</reference>
<protein>
    <submittedName>
        <fullName evidence="1">Uncharacterized protein</fullName>
    </submittedName>
</protein>
<proteinExistence type="predicted"/>
<gene>
    <name evidence="1" type="ORF">J2I46_01590</name>
</gene>
<comment type="caution">
    <text evidence="1">The sequence shown here is derived from an EMBL/GenBank/DDBJ whole genome shotgun (WGS) entry which is preliminary data.</text>
</comment>
<organism evidence="1 2">
    <name type="scientific">Fibrella forsythiae</name>
    <dbReference type="NCBI Taxonomy" id="2817061"/>
    <lineage>
        <taxon>Bacteria</taxon>
        <taxon>Pseudomonadati</taxon>
        <taxon>Bacteroidota</taxon>
        <taxon>Cytophagia</taxon>
        <taxon>Cytophagales</taxon>
        <taxon>Spirosomataceae</taxon>
        <taxon>Fibrella</taxon>
    </lineage>
</organism>
<name>A0ABS3JB87_9BACT</name>
<keyword evidence="2" id="KW-1185">Reference proteome</keyword>
<evidence type="ECO:0000313" key="2">
    <source>
        <dbReference type="Proteomes" id="UP000664628"/>
    </source>
</evidence>
<dbReference type="EMBL" id="JAFMYW010000001">
    <property type="protein sequence ID" value="MBO0947255.1"/>
    <property type="molecule type" value="Genomic_DNA"/>
</dbReference>
<dbReference type="Proteomes" id="UP000664628">
    <property type="component" value="Unassembled WGS sequence"/>
</dbReference>